<evidence type="ECO:0000313" key="2">
    <source>
        <dbReference type="Proteomes" id="UP001232245"/>
    </source>
</evidence>
<dbReference type="Proteomes" id="UP001232245">
    <property type="component" value="Unassembled WGS sequence"/>
</dbReference>
<evidence type="ECO:0000313" key="1">
    <source>
        <dbReference type="EMBL" id="MDQ0224093.1"/>
    </source>
</evidence>
<gene>
    <name evidence="1" type="ORF">J2S02_000415</name>
</gene>
<comment type="caution">
    <text evidence="1">The sequence shown here is derived from an EMBL/GenBank/DDBJ whole genome shotgun (WGS) entry which is preliminary data.</text>
</comment>
<sequence>MISSEEMTIFIEELYSLIQDYKRCDDTNLKKQIHDEILVLSDIIDPNTSII</sequence>
<organism evidence="1 2">
    <name type="scientific">Metabacillus niabensis</name>
    <dbReference type="NCBI Taxonomy" id="324854"/>
    <lineage>
        <taxon>Bacteria</taxon>
        <taxon>Bacillati</taxon>
        <taxon>Bacillota</taxon>
        <taxon>Bacilli</taxon>
        <taxon>Bacillales</taxon>
        <taxon>Bacillaceae</taxon>
        <taxon>Metabacillus</taxon>
    </lineage>
</organism>
<name>A0ABT9YVS9_9BACI</name>
<dbReference type="EMBL" id="JAUSTZ010000001">
    <property type="protein sequence ID" value="MDQ0224093.1"/>
    <property type="molecule type" value="Genomic_DNA"/>
</dbReference>
<proteinExistence type="predicted"/>
<accession>A0ABT9YVS9</accession>
<reference evidence="1 2" key="1">
    <citation type="submission" date="2023-07" db="EMBL/GenBank/DDBJ databases">
        <title>Genomic Encyclopedia of Type Strains, Phase IV (KMG-IV): sequencing the most valuable type-strain genomes for metagenomic binning, comparative biology and taxonomic classification.</title>
        <authorList>
            <person name="Goeker M."/>
        </authorList>
    </citation>
    <scope>NUCLEOTIDE SEQUENCE [LARGE SCALE GENOMIC DNA]</scope>
    <source>
        <strain evidence="1 2">DSM 17723</strain>
    </source>
</reference>
<keyword evidence="2" id="KW-1185">Reference proteome</keyword>
<protein>
    <submittedName>
        <fullName evidence="1">Uncharacterized protein</fullName>
    </submittedName>
</protein>
<dbReference type="RefSeq" id="WP_174880881.1">
    <property type="nucleotide sequence ID" value="NZ_CADEPK010000281.1"/>
</dbReference>